<keyword evidence="1" id="KW-0812">Transmembrane</keyword>
<feature type="transmembrane region" description="Helical" evidence="1">
    <location>
        <begin position="29"/>
        <end position="50"/>
    </location>
</feature>
<protein>
    <submittedName>
        <fullName evidence="2">Uncharacterized protein</fullName>
    </submittedName>
</protein>
<comment type="caution">
    <text evidence="2">The sequence shown here is derived from an EMBL/GenBank/DDBJ whole genome shotgun (WGS) entry which is preliminary data.</text>
</comment>
<dbReference type="EMBL" id="JABTCG010000002">
    <property type="protein sequence ID" value="MBD0850250.1"/>
    <property type="molecule type" value="Genomic_DNA"/>
</dbReference>
<keyword evidence="1" id="KW-1133">Transmembrane helix</keyword>
<dbReference type="RefSeq" id="WP_188313387.1">
    <property type="nucleotide sequence ID" value="NZ_JABTCG010000002.1"/>
</dbReference>
<keyword evidence="3" id="KW-1185">Reference proteome</keyword>
<dbReference type="Proteomes" id="UP000598350">
    <property type="component" value="Unassembled WGS sequence"/>
</dbReference>
<dbReference type="InterPro" id="IPR046635">
    <property type="entry name" value="DUF6747"/>
</dbReference>
<sequence length="56" mass="6696">MKTALLIKEIYLEAFRNLGHLILKHYLRIFSWFSFMLIILGLYALIFRILTGFAFD</sequence>
<reference evidence="2 3" key="1">
    <citation type="submission" date="2020-05" db="EMBL/GenBank/DDBJ databases">
        <title>The draft genome sequence of Maribacter arenosus CAU 1321.</title>
        <authorList>
            <person name="Mu L."/>
        </authorList>
    </citation>
    <scope>NUCLEOTIDE SEQUENCE [LARGE SCALE GENOMIC DNA]</scope>
    <source>
        <strain evidence="2 3">CAU 1321</strain>
    </source>
</reference>
<evidence type="ECO:0000256" key="1">
    <source>
        <dbReference type="SAM" id="Phobius"/>
    </source>
</evidence>
<name>A0ABR7V9B5_9FLAO</name>
<organism evidence="2 3">
    <name type="scientific">Maribacter arenosus</name>
    <dbReference type="NCBI Taxonomy" id="1854708"/>
    <lineage>
        <taxon>Bacteria</taxon>
        <taxon>Pseudomonadati</taxon>
        <taxon>Bacteroidota</taxon>
        <taxon>Flavobacteriia</taxon>
        <taxon>Flavobacteriales</taxon>
        <taxon>Flavobacteriaceae</taxon>
        <taxon>Maribacter</taxon>
    </lineage>
</organism>
<proteinExistence type="predicted"/>
<evidence type="ECO:0000313" key="2">
    <source>
        <dbReference type="EMBL" id="MBD0850250.1"/>
    </source>
</evidence>
<dbReference type="Pfam" id="PF20532">
    <property type="entry name" value="DUF6747"/>
    <property type="match status" value="1"/>
</dbReference>
<accession>A0ABR7V9B5</accession>
<keyword evidence="1" id="KW-0472">Membrane</keyword>
<evidence type="ECO:0000313" key="3">
    <source>
        <dbReference type="Proteomes" id="UP000598350"/>
    </source>
</evidence>
<gene>
    <name evidence="2" type="ORF">HPE63_06170</name>
</gene>